<evidence type="ECO:0000313" key="2">
    <source>
        <dbReference type="EMBL" id="MBW0463508.1"/>
    </source>
</evidence>
<name>A0A9Q3GDC8_9BASI</name>
<evidence type="ECO:0000256" key="1">
    <source>
        <dbReference type="SAM" id="MobiDB-lite"/>
    </source>
</evidence>
<organism evidence="2 3">
    <name type="scientific">Austropuccinia psidii MF-1</name>
    <dbReference type="NCBI Taxonomy" id="1389203"/>
    <lineage>
        <taxon>Eukaryota</taxon>
        <taxon>Fungi</taxon>
        <taxon>Dikarya</taxon>
        <taxon>Basidiomycota</taxon>
        <taxon>Pucciniomycotina</taxon>
        <taxon>Pucciniomycetes</taxon>
        <taxon>Pucciniales</taxon>
        <taxon>Sphaerophragmiaceae</taxon>
        <taxon>Austropuccinia</taxon>
    </lineage>
</organism>
<dbReference type="AlphaFoldDB" id="A0A9Q3GDC8"/>
<accession>A0A9Q3GDC8</accession>
<dbReference type="EMBL" id="AVOT02000569">
    <property type="protein sequence ID" value="MBW0463508.1"/>
    <property type="molecule type" value="Genomic_DNA"/>
</dbReference>
<comment type="caution">
    <text evidence="2">The sequence shown here is derived from an EMBL/GenBank/DDBJ whole genome shotgun (WGS) entry which is preliminary data.</text>
</comment>
<evidence type="ECO:0000313" key="3">
    <source>
        <dbReference type="Proteomes" id="UP000765509"/>
    </source>
</evidence>
<protein>
    <submittedName>
        <fullName evidence="2">Uncharacterized protein</fullName>
    </submittedName>
</protein>
<feature type="region of interest" description="Disordered" evidence="1">
    <location>
        <begin position="1"/>
        <end position="35"/>
    </location>
</feature>
<proteinExistence type="predicted"/>
<gene>
    <name evidence="2" type="ORF">O181_003223</name>
</gene>
<feature type="region of interest" description="Disordered" evidence="1">
    <location>
        <begin position="50"/>
        <end position="127"/>
    </location>
</feature>
<feature type="compositionally biased region" description="Basic and acidic residues" evidence="1">
    <location>
        <begin position="1"/>
        <end position="16"/>
    </location>
</feature>
<sequence>MKKDIKTTNGAEEPKKTNTFHNFGSPDHYENNFPKGKKSILSIEEEPVEEHIEYKSDSEGMGNGLREDSDSESEPIEQYLFDYEDEKPDSALENSLKPEFSQPKNGEDLSERNTYAKECVQKPKMDI</sequence>
<keyword evidence="3" id="KW-1185">Reference proteome</keyword>
<feature type="compositionally biased region" description="Basic and acidic residues" evidence="1">
    <location>
        <begin position="105"/>
        <end position="127"/>
    </location>
</feature>
<reference evidence="2" key="1">
    <citation type="submission" date="2021-03" db="EMBL/GenBank/DDBJ databases">
        <title>Draft genome sequence of rust myrtle Austropuccinia psidii MF-1, a brazilian biotype.</title>
        <authorList>
            <person name="Quecine M.C."/>
            <person name="Pachon D.M.R."/>
            <person name="Bonatelli M.L."/>
            <person name="Correr F.H."/>
            <person name="Franceschini L.M."/>
            <person name="Leite T.F."/>
            <person name="Margarido G.R.A."/>
            <person name="Almeida C.A."/>
            <person name="Ferrarezi J.A."/>
            <person name="Labate C.A."/>
        </authorList>
    </citation>
    <scope>NUCLEOTIDE SEQUENCE</scope>
    <source>
        <strain evidence="2">MF-1</strain>
    </source>
</reference>
<dbReference type="Proteomes" id="UP000765509">
    <property type="component" value="Unassembled WGS sequence"/>
</dbReference>